<accession>A0ABS3W5D2</accession>
<feature type="transmembrane region" description="Helical" evidence="1">
    <location>
        <begin position="322"/>
        <end position="343"/>
    </location>
</feature>
<dbReference type="RefSeq" id="WP_208846388.1">
    <property type="nucleotide sequence ID" value="NZ_JAGGDJ010000002.1"/>
</dbReference>
<proteinExistence type="predicted"/>
<evidence type="ECO:0000313" key="3">
    <source>
        <dbReference type="Proteomes" id="UP000670947"/>
    </source>
</evidence>
<feature type="transmembrane region" description="Helical" evidence="1">
    <location>
        <begin position="143"/>
        <end position="165"/>
    </location>
</feature>
<protein>
    <submittedName>
        <fullName evidence="2">ABC transporter permease</fullName>
    </submittedName>
</protein>
<feature type="transmembrane region" description="Helical" evidence="1">
    <location>
        <begin position="296"/>
        <end position="316"/>
    </location>
</feature>
<evidence type="ECO:0000256" key="1">
    <source>
        <dbReference type="SAM" id="Phobius"/>
    </source>
</evidence>
<dbReference type="InterPro" id="IPR010288">
    <property type="entry name" value="EcsB_ABC"/>
</dbReference>
<feature type="transmembrane region" description="Helical" evidence="1">
    <location>
        <begin position="203"/>
        <end position="222"/>
    </location>
</feature>
<sequence length="423" mass="47586">MSNQAIGGWRAGSLFRRRVRRFWTEQWKAWRTALDWTVWVYVLVPAVWIIGGTYADLWHHPPAWLANLPLWTGERLPLVVVFAGRFRSFAEEADVLFLLRKRSWIRGLLLRGAAYTAGVLLLLSAVLYAVLLPFFAGVHHYRAGAIVMMLVYTWIWGCVGAVWRNLLEARYAGFRKWLVKTAVTLLLAAAYLVPMIVWGSAPAMLAAPAGVGLVVCAGLLRIKLRARDAFESDARQEQLARLASTQLLLRNVIEHKPRVRLSRPVLLRRSNRLFRRFDGKTMLAEMIMKAFVRRMALIRTWLGFTFVSTAAVFLSPAVIQPFVGAALLLLLSTWIISHWRGMLEEPFFAQFRWTDHALRGSAGLVRFWLAAPAAALFGLAGGARTYGAWGLLAAIPAVLLWLLLSNVVTSTMVLRLDRKGKGA</sequence>
<keyword evidence="1" id="KW-1133">Transmembrane helix</keyword>
<dbReference type="Proteomes" id="UP000670947">
    <property type="component" value="Unassembled WGS sequence"/>
</dbReference>
<dbReference type="EMBL" id="JAGGDJ010000002">
    <property type="protein sequence ID" value="MBO7743350.1"/>
    <property type="molecule type" value="Genomic_DNA"/>
</dbReference>
<feature type="transmembrane region" description="Helical" evidence="1">
    <location>
        <begin position="177"/>
        <end position="197"/>
    </location>
</feature>
<name>A0ABS3W5D2_9BACL</name>
<keyword evidence="1" id="KW-0812">Transmembrane</keyword>
<keyword evidence="1" id="KW-0472">Membrane</keyword>
<feature type="transmembrane region" description="Helical" evidence="1">
    <location>
        <begin position="36"/>
        <end position="55"/>
    </location>
</feature>
<feature type="transmembrane region" description="Helical" evidence="1">
    <location>
        <begin position="364"/>
        <end position="383"/>
    </location>
</feature>
<keyword evidence="3" id="KW-1185">Reference proteome</keyword>
<gene>
    <name evidence="2" type="ORF">I8J29_04035</name>
</gene>
<feature type="transmembrane region" description="Helical" evidence="1">
    <location>
        <begin position="389"/>
        <end position="414"/>
    </location>
</feature>
<comment type="caution">
    <text evidence="2">The sequence shown here is derived from an EMBL/GenBank/DDBJ whole genome shotgun (WGS) entry which is preliminary data.</text>
</comment>
<feature type="transmembrane region" description="Helical" evidence="1">
    <location>
        <begin position="108"/>
        <end position="131"/>
    </location>
</feature>
<reference evidence="2 3" key="1">
    <citation type="submission" date="2021-03" db="EMBL/GenBank/DDBJ databases">
        <title>Paenibacillus artemisicola MWE-103 whole genome sequence.</title>
        <authorList>
            <person name="Ham Y.J."/>
        </authorList>
    </citation>
    <scope>NUCLEOTIDE SEQUENCE [LARGE SCALE GENOMIC DNA]</scope>
    <source>
        <strain evidence="2 3">MWE-103</strain>
    </source>
</reference>
<organism evidence="2 3">
    <name type="scientific">Paenibacillus artemisiicola</name>
    <dbReference type="NCBI Taxonomy" id="1172618"/>
    <lineage>
        <taxon>Bacteria</taxon>
        <taxon>Bacillati</taxon>
        <taxon>Bacillota</taxon>
        <taxon>Bacilli</taxon>
        <taxon>Bacillales</taxon>
        <taxon>Paenibacillaceae</taxon>
        <taxon>Paenibacillus</taxon>
    </lineage>
</organism>
<evidence type="ECO:0000313" key="2">
    <source>
        <dbReference type="EMBL" id="MBO7743350.1"/>
    </source>
</evidence>
<dbReference type="Pfam" id="PF05975">
    <property type="entry name" value="EcsB"/>
    <property type="match status" value="1"/>
</dbReference>